<proteinExistence type="inferred from homology"/>
<dbReference type="AlphaFoldDB" id="A0A0X8VE95"/>
<dbReference type="EMBL" id="FQUA01000003">
    <property type="protein sequence ID" value="SHE53308.1"/>
    <property type="molecule type" value="Genomic_DNA"/>
</dbReference>
<evidence type="ECO:0000256" key="1">
    <source>
        <dbReference type="ARBA" id="ARBA00006068"/>
    </source>
</evidence>
<evidence type="ECO:0000313" key="6">
    <source>
        <dbReference type="Proteomes" id="UP000068026"/>
    </source>
</evidence>
<evidence type="ECO:0000313" key="7">
    <source>
        <dbReference type="Proteomes" id="UP000184204"/>
    </source>
</evidence>
<dbReference type="PANTHER" id="PTHR33392">
    <property type="entry name" value="POLYISOPRENYL-TEICHOIC ACID--PEPTIDOGLYCAN TEICHOIC ACID TRANSFERASE TAGU"/>
    <property type="match status" value="1"/>
</dbReference>
<accession>A0A0X8VE95</accession>
<comment type="similarity">
    <text evidence="1">Belongs to the LytR/CpsA/Psr (LCP) family.</text>
</comment>
<keyword evidence="2" id="KW-0472">Membrane</keyword>
<name>A0A0X8VE95_ANAPI</name>
<feature type="domain" description="Cell envelope-related transcriptional attenuator" evidence="3">
    <location>
        <begin position="136"/>
        <end position="306"/>
    </location>
</feature>
<dbReference type="PANTHER" id="PTHR33392:SF6">
    <property type="entry name" value="POLYISOPRENYL-TEICHOIC ACID--PEPTIDOGLYCAN TEICHOIC ACID TRANSFERASE TAGU"/>
    <property type="match status" value="1"/>
</dbReference>
<reference evidence="7" key="4">
    <citation type="submission" date="2016-11" db="EMBL/GenBank/DDBJ databases">
        <authorList>
            <person name="Jaros S."/>
            <person name="Januszkiewicz K."/>
            <person name="Wedrychowicz H."/>
        </authorList>
    </citation>
    <scope>NUCLEOTIDE SEQUENCE [LARGE SCALE GENOMIC DNA]</scope>
    <source>
        <strain evidence="7">DSM 1682</strain>
    </source>
</reference>
<dbReference type="Pfam" id="PF03816">
    <property type="entry name" value="LytR_cpsA_psr"/>
    <property type="match status" value="1"/>
</dbReference>
<reference evidence="6" key="2">
    <citation type="submission" date="2016-01" db="EMBL/GenBank/DDBJ databases">
        <authorList>
            <person name="Poehlein A."/>
            <person name="Schlien K."/>
            <person name="Gottschalk G."/>
            <person name="Buckel W."/>
            <person name="Daniel R."/>
        </authorList>
    </citation>
    <scope>NUCLEOTIDE SEQUENCE [LARGE SCALE GENOMIC DNA]</scope>
    <source>
        <strain evidence="6">X2</strain>
    </source>
</reference>
<evidence type="ECO:0000256" key="2">
    <source>
        <dbReference type="SAM" id="Phobius"/>
    </source>
</evidence>
<reference evidence="4 6" key="1">
    <citation type="journal article" date="2016" name="Genome Announc.">
        <title>Complete Genome Sequence of the Amino Acid-Fermenting Clostridium propionicum X2 (DSM 1682).</title>
        <authorList>
            <person name="Poehlein A."/>
            <person name="Schlien K."/>
            <person name="Chowdhury N.P."/>
            <person name="Gottschalk G."/>
            <person name="Buckel W."/>
            <person name="Daniel R."/>
        </authorList>
    </citation>
    <scope>NUCLEOTIDE SEQUENCE [LARGE SCALE GENOMIC DNA]</scope>
    <source>
        <strain evidence="4 6">X2</strain>
    </source>
</reference>
<protein>
    <submittedName>
        <fullName evidence="5">Transcriptional attenuator, LytR family</fullName>
    </submittedName>
    <submittedName>
        <fullName evidence="4">Transcriptional regulator YwtF</fullName>
    </submittedName>
</protein>
<feature type="transmembrane region" description="Helical" evidence="2">
    <location>
        <begin position="70"/>
        <end position="88"/>
    </location>
</feature>
<dbReference type="RefSeq" id="WP_066052596.1">
    <property type="nucleotide sequence ID" value="NZ_CP014223.1"/>
</dbReference>
<dbReference type="Gene3D" id="3.40.630.190">
    <property type="entry name" value="LCP protein"/>
    <property type="match status" value="1"/>
</dbReference>
<reference evidence="5" key="3">
    <citation type="submission" date="2016-11" db="EMBL/GenBank/DDBJ databases">
        <authorList>
            <person name="Varghese N."/>
            <person name="Submissions S."/>
        </authorList>
    </citation>
    <scope>NUCLEOTIDE SEQUENCE</scope>
    <source>
        <strain evidence="5">DSM 1682</strain>
    </source>
</reference>
<keyword evidence="6" id="KW-1185">Reference proteome</keyword>
<evidence type="ECO:0000313" key="5">
    <source>
        <dbReference type="EMBL" id="SHE53308.1"/>
    </source>
</evidence>
<dbReference type="EMBL" id="CP014223">
    <property type="protein sequence ID" value="AMJ42184.1"/>
    <property type="molecule type" value="Genomic_DNA"/>
</dbReference>
<dbReference type="InterPro" id="IPR050922">
    <property type="entry name" value="LytR/CpsA/Psr_CW_biosynth"/>
</dbReference>
<dbReference type="InterPro" id="IPR004474">
    <property type="entry name" value="LytR_CpsA_psr"/>
</dbReference>
<dbReference type="NCBIfam" id="TIGR00350">
    <property type="entry name" value="lytR_cpsA_psr"/>
    <property type="match status" value="1"/>
</dbReference>
<dbReference type="Proteomes" id="UP000184204">
    <property type="component" value="Unassembled WGS sequence"/>
</dbReference>
<dbReference type="Proteomes" id="UP000068026">
    <property type="component" value="Chromosome"/>
</dbReference>
<keyword evidence="2" id="KW-0812">Transmembrane</keyword>
<dbReference type="KEGG" id="cpro:CPRO_26360"/>
<sequence>MRRKRIDYEYRDRRDEINIKRQVARRQEVRGQRKRVEQKPIARVYKEAPPKAPQGKRNVRRRRLAQKRRMQGFFMVFGILFFLGLVYGGSKAYVALQKWEGKAEKPTFKVSASSPSEIEDEIINLAILGTDEDGFRADVSMIASFNTRTKALSLIGVPRDTRVIMTNEMTSILEKNGRTVPKRDGVYGECKLTELHAYAGEDNRCAFSVKMMEEILGIQVDYYVKVDLTAFRDIVDAIGGVDMEVKDRLYYVDPYQDLYIDLQPGFQHLDGKKAEQLVRFREGYAQKDLKRIQVQQDFMRAFLAKVCSTESIMKNMSSLIQVALDKTESDITLSEALKYVKYLKEIDPAKMTTVTIPGEGGRFFDMDEAGTKALIQSLIYGIETPESEQNMAE</sequence>
<dbReference type="OrthoDB" id="305468at2"/>
<keyword evidence="2" id="KW-1133">Transmembrane helix</keyword>
<gene>
    <name evidence="4" type="primary">ywtF_1</name>
    <name evidence="4" type="ORF">CPRO_26360</name>
    <name evidence="5" type="ORF">SAMN02745151_01003</name>
</gene>
<evidence type="ECO:0000313" key="4">
    <source>
        <dbReference type="EMBL" id="AMJ42184.1"/>
    </source>
</evidence>
<evidence type="ECO:0000259" key="3">
    <source>
        <dbReference type="Pfam" id="PF03816"/>
    </source>
</evidence>
<organism evidence="5 7">
    <name type="scientific">Anaerotignum propionicum DSM 1682</name>
    <dbReference type="NCBI Taxonomy" id="991789"/>
    <lineage>
        <taxon>Bacteria</taxon>
        <taxon>Bacillati</taxon>
        <taxon>Bacillota</taxon>
        <taxon>Clostridia</taxon>
        <taxon>Lachnospirales</taxon>
        <taxon>Anaerotignaceae</taxon>
        <taxon>Anaerotignum</taxon>
    </lineage>
</organism>